<feature type="domain" description="Dyskerin-like" evidence="5">
    <location>
        <begin position="86"/>
        <end position="144"/>
    </location>
</feature>
<evidence type="ECO:0000313" key="6">
    <source>
        <dbReference type="EMBL" id="CAG1863146.1"/>
    </source>
</evidence>
<dbReference type="InterPro" id="IPR004802">
    <property type="entry name" value="tRNA_PsdUridine_synth_B_fam"/>
</dbReference>
<dbReference type="Gene3D" id="3.30.2350.10">
    <property type="entry name" value="Pseudouridine synthase"/>
    <property type="match status" value="1"/>
</dbReference>
<dbReference type="Gene3D" id="2.30.130.10">
    <property type="entry name" value="PUA domain"/>
    <property type="match status" value="1"/>
</dbReference>
<feature type="compositionally biased region" description="Acidic residues" evidence="3">
    <location>
        <begin position="572"/>
        <end position="583"/>
    </location>
</feature>
<dbReference type="FunFam" id="3.30.2350.10:FF:000001">
    <property type="entry name" value="H/ACA ribonucleoprotein complex subunit CBF5"/>
    <property type="match status" value="1"/>
</dbReference>
<dbReference type="SMART" id="SM01136">
    <property type="entry name" value="DKCLD"/>
    <property type="match status" value="1"/>
</dbReference>
<dbReference type="InterPro" id="IPR032819">
    <property type="entry name" value="TruB_C"/>
</dbReference>
<feature type="domain" description="PUA" evidence="4">
    <location>
        <begin position="335"/>
        <end position="409"/>
    </location>
</feature>
<proteinExistence type="inferred from homology"/>
<reference evidence="6" key="1">
    <citation type="submission" date="2021-03" db="EMBL/GenBank/DDBJ databases">
        <authorList>
            <consortium name="Genoscope - CEA"/>
            <person name="William W."/>
        </authorList>
    </citation>
    <scope>NUCLEOTIDE SEQUENCE</scope>
    <source>
        <strain evidence="6">Doubled-haploid Pahang</strain>
    </source>
</reference>
<dbReference type="PANTHER" id="PTHR23127:SF0">
    <property type="entry name" value="H_ACA RIBONUCLEOPROTEIN COMPLEX SUBUNIT DKC1"/>
    <property type="match status" value="1"/>
</dbReference>
<dbReference type="SUPFAM" id="SSF88697">
    <property type="entry name" value="PUA domain-like"/>
    <property type="match status" value="1"/>
</dbReference>
<evidence type="ECO:0000256" key="2">
    <source>
        <dbReference type="ARBA" id="ARBA00023235"/>
    </source>
</evidence>
<name>A0A8D7BBV6_MUSAM</name>
<evidence type="ECO:0000256" key="3">
    <source>
        <dbReference type="SAM" id="MobiDB-lite"/>
    </source>
</evidence>
<dbReference type="SMART" id="SM00359">
    <property type="entry name" value="PUA"/>
    <property type="match status" value="1"/>
</dbReference>
<dbReference type="InterPro" id="IPR015947">
    <property type="entry name" value="PUA-like_sf"/>
</dbReference>
<dbReference type="Pfam" id="PF01472">
    <property type="entry name" value="PUA"/>
    <property type="match status" value="1"/>
</dbReference>
<dbReference type="Pfam" id="PF16198">
    <property type="entry name" value="TruB_C_2"/>
    <property type="match status" value="1"/>
</dbReference>
<dbReference type="PROSITE" id="PS50890">
    <property type="entry name" value="PUA"/>
    <property type="match status" value="1"/>
</dbReference>
<dbReference type="InterPro" id="IPR012960">
    <property type="entry name" value="Dyskerin-like"/>
</dbReference>
<feature type="compositionally biased region" description="Basic and acidic residues" evidence="3">
    <location>
        <begin position="37"/>
        <end position="51"/>
    </location>
</feature>
<dbReference type="Pfam" id="PF08068">
    <property type="entry name" value="DKCLD"/>
    <property type="match status" value="1"/>
</dbReference>
<dbReference type="GO" id="GO:0009982">
    <property type="term" value="F:pseudouridine synthase activity"/>
    <property type="evidence" value="ECO:0007669"/>
    <property type="project" value="InterPro"/>
</dbReference>
<keyword evidence="2" id="KW-0413">Isomerase</keyword>
<gene>
    <name evidence="6" type="ORF">GSMUA_24820.1</name>
</gene>
<dbReference type="InterPro" id="IPR004521">
    <property type="entry name" value="Uncharacterised_CHP00451"/>
</dbReference>
<dbReference type="NCBIfam" id="TIGR00451">
    <property type="entry name" value="unchar_dom_2"/>
    <property type="match status" value="1"/>
</dbReference>
<feature type="region of interest" description="Disordered" evidence="3">
    <location>
        <begin position="1"/>
        <end position="74"/>
    </location>
</feature>
<organism evidence="6">
    <name type="scientific">Musa acuminata subsp. malaccensis</name>
    <name type="common">Wild banana</name>
    <name type="synonym">Musa malaccensis</name>
    <dbReference type="NCBI Taxonomy" id="214687"/>
    <lineage>
        <taxon>Eukaryota</taxon>
        <taxon>Viridiplantae</taxon>
        <taxon>Streptophyta</taxon>
        <taxon>Embryophyta</taxon>
        <taxon>Tracheophyta</taxon>
        <taxon>Spermatophyta</taxon>
        <taxon>Magnoliopsida</taxon>
        <taxon>Liliopsida</taxon>
        <taxon>Zingiberales</taxon>
        <taxon>Musaceae</taxon>
        <taxon>Musa</taxon>
    </lineage>
</organism>
<dbReference type="PANTHER" id="PTHR23127">
    <property type="entry name" value="CENTROMERE/MICROTUBULE BINDING PROTEIN CBF5"/>
    <property type="match status" value="1"/>
</dbReference>
<dbReference type="CDD" id="cd02572">
    <property type="entry name" value="PseudoU_synth_hDyskerin"/>
    <property type="match status" value="1"/>
</dbReference>
<feature type="non-terminal residue" evidence="6">
    <location>
        <position position="1"/>
    </location>
</feature>
<dbReference type="InterPro" id="IPR002478">
    <property type="entry name" value="PUA"/>
</dbReference>
<feature type="compositionally biased region" description="Basic and acidic residues" evidence="3">
    <location>
        <begin position="599"/>
        <end position="611"/>
    </location>
</feature>
<protein>
    <submittedName>
        <fullName evidence="6">(wild Malaysian banana) hypothetical protein</fullName>
    </submittedName>
</protein>
<dbReference type="GO" id="GO:0001522">
    <property type="term" value="P:pseudouridine synthesis"/>
    <property type="evidence" value="ECO:0007669"/>
    <property type="project" value="InterPro"/>
</dbReference>
<evidence type="ECO:0000256" key="1">
    <source>
        <dbReference type="ARBA" id="ARBA00008999"/>
    </source>
</evidence>
<dbReference type="InterPro" id="IPR036974">
    <property type="entry name" value="PUA_sf"/>
</dbReference>
<evidence type="ECO:0000259" key="4">
    <source>
        <dbReference type="SMART" id="SM00359"/>
    </source>
</evidence>
<feature type="region of interest" description="Disordered" evidence="3">
    <location>
        <begin position="488"/>
        <end position="661"/>
    </location>
</feature>
<dbReference type="NCBIfam" id="TIGR00425">
    <property type="entry name" value="CBF5"/>
    <property type="match status" value="1"/>
</dbReference>
<dbReference type="NCBIfam" id="NF003280">
    <property type="entry name" value="PRK04270.1"/>
    <property type="match status" value="1"/>
</dbReference>
<dbReference type="CDD" id="cd21148">
    <property type="entry name" value="PUA_Cbf5"/>
    <property type="match status" value="1"/>
</dbReference>
<sequence>APHRCTSSNPNPKPLPSLAAMTSPPPPGEIASSHPTTTEKKKTKSKEDKRSAANGGVDQSFPLSAGGGDQEKDYFIKPQSFTPAVDTSDWPILLKNYDRLNVRTGHYTPLPAGHSPLKRPLAEYLRYGVLNLDKPSNPSSHEVVAWIKRIFRAEKTGHSGTLDPKVTGNLIVCIDRATRLVKSQQGAGKEYVCVARLHSAVPDVAKVARALETLTGAVFQRPPLISAVKRELRIRTIYESKLLEYDPDRHLVVFWISCQAGTYVRTLCVHLGLILGVGGHMQELRRVRSGILGEKENMVTMHDVLDAQWTYDNFQDESYLRRVVMPLEVLLTSYKRLVIKDSAVNAICYGAKLMIPGLLRFENDIEVGEEVVLMTTKGEAIALGIAEMTTAVMATCDHGSVAKIKRVVMDRDTYPRKWGLGPRALMKKKMITEGLLDKHGKPNEKTPSEWLRNVVLPTGGDSMVASLAAAPEPAVVQKEDIVIEEVKEDKKKKKKKHKDRDDKDDDGEGRKHKLEDARELPASKKVKVEEIQEAVLETEPKKLKKVKDEVVEALEEEKSEKKKKKKKKDKEREEEELADEENIANERKKEKKHKSKAGSSDEEKLTEDKEKQKKKKKNKKKKNEEDKLGEETGSLTGNNEEEEKSEKLKKKKNRNAEETAA</sequence>
<dbReference type="InterPro" id="IPR020103">
    <property type="entry name" value="PsdUridine_synth_cat_dom_sf"/>
</dbReference>
<dbReference type="EMBL" id="HG996475">
    <property type="protein sequence ID" value="CAG1863146.1"/>
    <property type="molecule type" value="Genomic_DNA"/>
</dbReference>
<dbReference type="GO" id="GO:0006396">
    <property type="term" value="P:RNA processing"/>
    <property type="evidence" value="ECO:0007669"/>
    <property type="project" value="InterPro"/>
</dbReference>
<dbReference type="Pfam" id="PF01509">
    <property type="entry name" value="TruB_N"/>
    <property type="match status" value="1"/>
</dbReference>
<dbReference type="SUPFAM" id="SSF55120">
    <property type="entry name" value="Pseudouridine synthase"/>
    <property type="match status" value="1"/>
</dbReference>
<comment type="similarity">
    <text evidence="1">Belongs to the pseudouridine synthase TruB family.</text>
</comment>
<evidence type="ECO:0000259" key="5">
    <source>
        <dbReference type="SMART" id="SM01136"/>
    </source>
</evidence>
<dbReference type="GO" id="GO:0003723">
    <property type="term" value="F:RNA binding"/>
    <property type="evidence" value="ECO:0007669"/>
    <property type="project" value="InterPro"/>
</dbReference>
<dbReference type="InterPro" id="IPR002501">
    <property type="entry name" value="PsdUridine_synth_N"/>
</dbReference>
<feature type="compositionally biased region" description="Basic residues" evidence="3">
    <location>
        <begin position="612"/>
        <end position="621"/>
    </location>
</feature>
<feature type="compositionally biased region" description="Basic and acidic residues" evidence="3">
    <location>
        <begin position="513"/>
        <end position="530"/>
    </location>
</feature>
<feature type="compositionally biased region" description="Basic and acidic residues" evidence="3">
    <location>
        <begin position="538"/>
        <end position="560"/>
    </location>
</feature>
<dbReference type="AlphaFoldDB" id="A0A8D7BBV6"/>
<accession>A0A8D7BBV6</accession>